<feature type="compositionally biased region" description="Basic and acidic residues" evidence="1">
    <location>
        <begin position="1"/>
        <end position="13"/>
    </location>
</feature>
<dbReference type="RefSeq" id="WP_190124203.1">
    <property type="nucleotide sequence ID" value="NZ_BMWG01000011.1"/>
</dbReference>
<protein>
    <recommendedName>
        <fullName evidence="4">NACHT domain-containing protein</fullName>
    </recommendedName>
</protein>
<dbReference type="SUPFAM" id="SSF48452">
    <property type="entry name" value="TPR-like"/>
    <property type="match status" value="2"/>
</dbReference>
<evidence type="ECO:0000256" key="1">
    <source>
        <dbReference type="SAM" id="MobiDB-lite"/>
    </source>
</evidence>
<proteinExistence type="predicted"/>
<comment type="caution">
    <text evidence="2">The sequence shown here is derived from an EMBL/GenBank/DDBJ whole genome shotgun (WGS) entry which is preliminary data.</text>
</comment>
<dbReference type="InterPro" id="IPR011990">
    <property type="entry name" value="TPR-like_helical_dom_sf"/>
</dbReference>
<organism evidence="2 3">
    <name type="scientific">Streptomyces inusitatus</name>
    <dbReference type="NCBI Taxonomy" id="68221"/>
    <lineage>
        <taxon>Bacteria</taxon>
        <taxon>Bacillati</taxon>
        <taxon>Actinomycetota</taxon>
        <taxon>Actinomycetes</taxon>
        <taxon>Kitasatosporales</taxon>
        <taxon>Streptomycetaceae</taxon>
        <taxon>Streptomyces</taxon>
    </lineage>
</organism>
<dbReference type="Proteomes" id="UP000630936">
    <property type="component" value="Unassembled WGS sequence"/>
</dbReference>
<sequence>MAERGRVVVRDSGDASAQGPGSLVNSGVINGPVHLAARTAAVSGYLLQVQEAIAAADFRGRAEELAELAGFCTESDDPERAAYWRWLAPAWAGKSALMAQFVLHPPAGIDIVAFFITSRQARQNDAAAFCEIVQRQLYALLHEEEPLVTPATRDEQLRLALSRTARRSAERGRRLVLVVDGLDEDRGVTPGPDCHSIAALLPRVPPYGMRIVVAGRPHPPVPGDVPSDHPLRTTRVNHWLEPSPHAQVARWDAEQDLVRLLDEPGPGRDLVGLTVAAGGGLSAADLAHLTGSSSRRVERELHAVTGRSFRHHTGHGDADRPRVYLLAHEEIRRSAEGLITSAELTDYRTRIHHWATAYRTAGWPADTPEYLLRGYIQQLRELRDTARLTALARDPARHERLWRVTGTDYEALSEISAAFELLLADENGDPDISQALGLAWARDQLYDRTKSLPHELIGLWARLGHIDRAVNLARSRRDEYDRVSALAAVARVLVATGQPERAAELADVAETIDHRDLFLQSMAEGLTEAGEHSEAVRTARQIVAEPQKARTLVGIVESLAAAGAADDAAIHADEACEALAAESGLSTQGGMFGALAAALSLVGKDEKAGELAERAAAFAAGCPLEYQAQHLALAARRMARAPGLVGLSARYAAHSATLADALDDPEGVSWLLSEVAGALTATGQHDRAMRLIDRLRTDSVSWEEAVCACAIATAEAGDWEKALRLAEPIEGLVDKTRVLNAVGAALAKSGDPVRAEEQARRSLDFIGEVLDPRWRVKLQADMADFLYRAGYPDQAHAVATLAMDDAWENGVSLRRTSTLAELAGTASGLGHTAAAHRLVHGAQDVARSSPYAYGRLIDFTRVATALYRTGRHDEGEELLSRLAVTARQELDRFTVASALEHIAGVFGTAGHPERAGELAREILELARTADSPFRRSEDSLAAAGAFLSAKDVGSAMELCASLTEDDLAEFLSSVVQTLVETGDLGRAVRIADEIDVRSERERSRGYIAAGEAARGDLARALVLLNEISHPFIRATAMSATVEGMVTAGALDEARALCETIDVPEQRFTALGAVARSLGPTPQGRLTLVTALTLGPWDALIPGIAAVAPDQLPLLADLLLD</sequence>
<gene>
    <name evidence="2" type="ORF">GCM10010387_36850</name>
</gene>
<accession>A0A918Q9W7</accession>
<reference evidence="2" key="1">
    <citation type="journal article" date="2014" name="Int. J. Syst. Evol. Microbiol.">
        <title>Complete genome sequence of Corynebacterium casei LMG S-19264T (=DSM 44701T), isolated from a smear-ripened cheese.</title>
        <authorList>
            <consortium name="US DOE Joint Genome Institute (JGI-PGF)"/>
            <person name="Walter F."/>
            <person name="Albersmeier A."/>
            <person name="Kalinowski J."/>
            <person name="Ruckert C."/>
        </authorList>
    </citation>
    <scope>NUCLEOTIDE SEQUENCE</scope>
    <source>
        <strain evidence="2">JCM 4988</strain>
    </source>
</reference>
<dbReference type="AlphaFoldDB" id="A0A918Q9W7"/>
<evidence type="ECO:0000313" key="2">
    <source>
        <dbReference type="EMBL" id="GGZ39342.1"/>
    </source>
</evidence>
<name>A0A918Q9W7_9ACTN</name>
<evidence type="ECO:0000313" key="3">
    <source>
        <dbReference type="Proteomes" id="UP000630936"/>
    </source>
</evidence>
<keyword evidence="3" id="KW-1185">Reference proteome</keyword>
<reference evidence="2" key="2">
    <citation type="submission" date="2020-09" db="EMBL/GenBank/DDBJ databases">
        <authorList>
            <person name="Sun Q."/>
            <person name="Ohkuma M."/>
        </authorList>
    </citation>
    <scope>NUCLEOTIDE SEQUENCE</scope>
    <source>
        <strain evidence="2">JCM 4988</strain>
    </source>
</reference>
<dbReference type="Gene3D" id="1.25.40.10">
    <property type="entry name" value="Tetratricopeptide repeat domain"/>
    <property type="match status" value="3"/>
</dbReference>
<evidence type="ECO:0008006" key="4">
    <source>
        <dbReference type="Google" id="ProtNLM"/>
    </source>
</evidence>
<dbReference type="EMBL" id="BMWG01000011">
    <property type="protein sequence ID" value="GGZ39342.1"/>
    <property type="molecule type" value="Genomic_DNA"/>
</dbReference>
<feature type="region of interest" description="Disordered" evidence="1">
    <location>
        <begin position="1"/>
        <end position="21"/>
    </location>
</feature>